<dbReference type="RefSeq" id="WP_051292153.1">
    <property type="nucleotide sequence ID" value="NZ_AUBI01000005.1"/>
</dbReference>
<organism evidence="1 2">
    <name type="scientific">Acetobacter nitrogenifigens DSM 23921 = NBRC 105050</name>
    <dbReference type="NCBI Taxonomy" id="1120919"/>
    <lineage>
        <taxon>Bacteria</taxon>
        <taxon>Pseudomonadati</taxon>
        <taxon>Pseudomonadota</taxon>
        <taxon>Alphaproteobacteria</taxon>
        <taxon>Acetobacterales</taxon>
        <taxon>Acetobacteraceae</taxon>
        <taxon>Acetobacter</taxon>
    </lineage>
</organism>
<proteinExistence type="predicted"/>
<name>A0A511X8E3_9PROT</name>
<keyword evidence="2" id="KW-1185">Reference proteome</keyword>
<dbReference type="AlphaFoldDB" id="A0A511X8E3"/>
<protein>
    <submittedName>
        <fullName evidence="1">Uncharacterized protein</fullName>
    </submittedName>
</protein>
<dbReference type="STRING" id="1120919.GCA_000429165_01858"/>
<evidence type="ECO:0000313" key="1">
    <source>
        <dbReference type="EMBL" id="GEN59213.1"/>
    </source>
</evidence>
<dbReference type="EMBL" id="BJYF01000005">
    <property type="protein sequence ID" value="GEN59213.1"/>
    <property type="molecule type" value="Genomic_DNA"/>
</dbReference>
<comment type="caution">
    <text evidence="1">The sequence shown here is derived from an EMBL/GenBank/DDBJ whole genome shotgun (WGS) entry which is preliminary data.</text>
</comment>
<dbReference type="OrthoDB" id="7226403at2"/>
<reference evidence="1 2" key="1">
    <citation type="submission" date="2019-07" db="EMBL/GenBank/DDBJ databases">
        <title>Whole genome shotgun sequence of Acetobacter nitrogenifigens NBRC 105050.</title>
        <authorList>
            <person name="Hosoyama A."/>
            <person name="Uohara A."/>
            <person name="Ohji S."/>
            <person name="Ichikawa N."/>
        </authorList>
    </citation>
    <scope>NUCLEOTIDE SEQUENCE [LARGE SCALE GENOMIC DNA]</scope>
    <source>
        <strain evidence="1 2">NBRC 105050</strain>
    </source>
</reference>
<sequence>MQILSNALAKTTSTTYEGSEGHVTAHVSGVAAEKKTSVSADTPLFNPASHIDPALGIVVVETYGTNGVVEDQYPTARMMEQYSLYGLHQAS</sequence>
<dbReference type="Proteomes" id="UP000321635">
    <property type="component" value="Unassembled WGS sequence"/>
</dbReference>
<accession>A0A511X8E3</accession>
<gene>
    <name evidence="1" type="ORF">ANI02nite_10970</name>
</gene>
<evidence type="ECO:0000313" key="2">
    <source>
        <dbReference type="Proteomes" id="UP000321635"/>
    </source>
</evidence>